<feature type="domain" description="Tetrahaem cytochrome" evidence="8">
    <location>
        <begin position="289"/>
        <end position="362"/>
    </location>
</feature>
<dbReference type="InterPro" id="IPR051829">
    <property type="entry name" value="Multiheme_Cytochr_ET"/>
</dbReference>
<dbReference type="GO" id="GO:0016491">
    <property type="term" value="F:oxidoreductase activity"/>
    <property type="evidence" value="ECO:0007669"/>
    <property type="project" value="TreeGrafter"/>
</dbReference>
<dbReference type="KEGG" id="gah:GAH_00506"/>
<keyword evidence="3" id="KW-0349">Heme</keyword>
<evidence type="ECO:0000259" key="8">
    <source>
        <dbReference type="Pfam" id="PF14537"/>
    </source>
</evidence>
<dbReference type="OrthoDB" id="52135at2157"/>
<keyword evidence="5" id="KW-0732">Signal</keyword>
<dbReference type="InterPro" id="IPR012286">
    <property type="entry name" value="Tetrahaem_cytochrome"/>
</dbReference>
<gene>
    <name evidence="9" type="ORF">GAH_00506</name>
</gene>
<dbReference type="AlphaFoldDB" id="A0A0F7IG26"/>
<protein>
    <submittedName>
        <fullName evidence="9">Cytochrome c3</fullName>
    </submittedName>
</protein>
<keyword evidence="6" id="KW-0249">Electron transport</keyword>
<dbReference type="SUPFAM" id="SSF48695">
    <property type="entry name" value="Multiheme cytochromes"/>
    <property type="match status" value="1"/>
</dbReference>
<dbReference type="HOGENOM" id="CLU_598003_0_0_2"/>
<evidence type="ECO:0000256" key="1">
    <source>
        <dbReference type="ARBA" id="ARBA00004196"/>
    </source>
</evidence>
<evidence type="ECO:0000256" key="2">
    <source>
        <dbReference type="ARBA" id="ARBA00022448"/>
    </source>
</evidence>
<dbReference type="RefSeq" id="WP_048094538.1">
    <property type="nucleotide sequence ID" value="NZ_CP011267.1"/>
</dbReference>
<keyword evidence="2" id="KW-0813">Transport</keyword>
<evidence type="ECO:0000313" key="9">
    <source>
        <dbReference type="EMBL" id="AKG92147.1"/>
    </source>
</evidence>
<keyword evidence="7" id="KW-0408">Iron</keyword>
<comment type="subcellular location">
    <subcellularLocation>
        <location evidence="1">Cell envelope</location>
    </subcellularLocation>
</comment>
<dbReference type="GO" id="GO:0046872">
    <property type="term" value="F:metal ion binding"/>
    <property type="evidence" value="ECO:0007669"/>
    <property type="project" value="UniProtKB-KW"/>
</dbReference>
<dbReference type="STRING" id="113653.GAH_00506"/>
<dbReference type="GeneID" id="24803088"/>
<reference evidence="9 10" key="1">
    <citation type="submission" date="2015-04" db="EMBL/GenBank/DDBJ databases">
        <title>The complete genome sequence of the hyperthermophilic, obligate iron-reducing archaeon Geoglobus ahangari strain 234T.</title>
        <authorList>
            <person name="Manzella M.P."/>
            <person name="Holmes D.E."/>
            <person name="Rocheleau J.M."/>
            <person name="Chung A."/>
            <person name="Reguera G."/>
            <person name="Kashefi K."/>
        </authorList>
    </citation>
    <scope>NUCLEOTIDE SEQUENCE [LARGE SCALE GENOMIC DNA]</scope>
    <source>
        <strain evidence="9 10">234</strain>
    </source>
</reference>
<evidence type="ECO:0000256" key="5">
    <source>
        <dbReference type="ARBA" id="ARBA00022729"/>
    </source>
</evidence>
<keyword evidence="4" id="KW-0479">Metal-binding</keyword>
<accession>A0A0F7IG26</accession>
<organism evidence="9 10">
    <name type="scientific">Geoglobus ahangari</name>
    <dbReference type="NCBI Taxonomy" id="113653"/>
    <lineage>
        <taxon>Archaea</taxon>
        <taxon>Methanobacteriati</taxon>
        <taxon>Methanobacteriota</taxon>
        <taxon>Archaeoglobi</taxon>
        <taxon>Archaeoglobales</taxon>
        <taxon>Archaeoglobaceae</taxon>
        <taxon>Geoglobus</taxon>
    </lineage>
</organism>
<dbReference type="Gene3D" id="3.90.10.10">
    <property type="entry name" value="Cytochrome C3"/>
    <property type="match status" value="1"/>
</dbReference>
<dbReference type="Pfam" id="PF14537">
    <property type="entry name" value="Cytochrom_c3_2"/>
    <property type="match status" value="1"/>
</dbReference>
<keyword evidence="10" id="KW-1185">Reference proteome</keyword>
<evidence type="ECO:0000256" key="7">
    <source>
        <dbReference type="ARBA" id="ARBA00023004"/>
    </source>
</evidence>
<dbReference type="EMBL" id="CP011267">
    <property type="protein sequence ID" value="AKG92147.1"/>
    <property type="molecule type" value="Genomic_DNA"/>
</dbReference>
<dbReference type="Proteomes" id="UP000034723">
    <property type="component" value="Chromosome"/>
</dbReference>
<dbReference type="InParanoid" id="A0A0F7IG26"/>
<evidence type="ECO:0000256" key="4">
    <source>
        <dbReference type="ARBA" id="ARBA00022723"/>
    </source>
</evidence>
<dbReference type="PANTHER" id="PTHR35038">
    <property type="entry name" value="DISSIMILATORY SULFITE REDUCTASE SIRA"/>
    <property type="match status" value="1"/>
</dbReference>
<dbReference type="InterPro" id="IPR036280">
    <property type="entry name" value="Multihaem_cyt_sf"/>
</dbReference>
<sequence length="398" mass="44475">MKAWKGALVLIIAASVMAIAIQQTPSILLGQHYFVNLNSNQNDINCTSCHPQIADELAKSQIHSNFACEECHRVKQTAEGKTITYAEQKAGPRTIGEEAHAAYVPRCLDCHGGNGQYIDYLGQTKTAPVARAFNTTPIPDYVAHKNFVEWANQSGIAIGENEACLACHTNFSVQITYRYFYDISYRLSNWNLQSFSVNGTREYTIDFNKSGDQGKHEWKAVSLTSQDSWNQSFCIKCHKNIYDALVNGTPNPYDTNEPYITHAPAIIDTEEWNPFYHTLSNDKNIRSLWVNTTYCIQCHNDYKYSLVSQNANPRSQNSANVHAAEAIVCFDCHTGHRTLVDSITNWGLKRVFVGDLCMGCHEAAVHPSSGQCGSCHSKGSRSVYIESEPSGYCINSKW</sequence>
<dbReference type="PANTHER" id="PTHR35038:SF6">
    <property type="entry name" value="SURFACE LOCALIZED DECAHEME CYTOCHROME C LIPOPROTEIN"/>
    <property type="match status" value="1"/>
</dbReference>
<proteinExistence type="predicted"/>
<evidence type="ECO:0000256" key="6">
    <source>
        <dbReference type="ARBA" id="ARBA00022982"/>
    </source>
</evidence>
<evidence type="ECO:0000313" key="10">
    <source>
        <dbReference type="Proteomes" id="UP000034723"/>
    </source>
</evidence>
<evidence type="ECO:0000256" key="3">
    <source>
        <dbReference type="ARBA" id="ARBA00022617"/>
    </source>
</evidence>
<dbReference type="Gene3D" id="1.10.1130.10">
    <property type="entry name" value="Flavocytochrome C3, Chain A"/>
    <property type="match status" value="1"/>
</dbReference>
<name>A0A0F7IG26_9EURY</name>